<name>A0A1W0WV80_HYPEX</name>
<feature type="domain" description="Dynein assembly factor 3 C-terminal" evidence="1">
    <location>
        <begin position="19"/>
        <end position="103"/>
    </location>
</feature>
<keyword evidence="3" id="KW-1185">Reference proteome</keyword>
<comment type="caution">
    <text evidence="2">The sequence shown here is derived from an EMBL/GenBank/DDBJ whole genome shotgun (WGS) entry which is preliminary data.</text>
</comment>
<gene>
    <name evidence="2" type="ORF">BV898_06907</name>
</gene>
<protein>
    <recommendedName>
        <fullName evidence="1">Dynein assembly factor 3 C-terminal domain-containing protein</fullName>
    </recommendedName>
</protein>
<evidence type="ECO:0000259" key="1">
    <source>
        <dbReference type="Pfam" id="PF14740"/>
    </source>
</evidence>
<reference evidence="3" key="1">
    <citation type="submission" date="2017-01" db="EMBL/GenBank/DDBJ databases">
        <title>Comparative genomics of anhydrobiosis in the tardigrade Hypsibius dujardini.</title>
        <authorList>
            <person name="Yoshida Y."/>
            <person name="Koutsovoulos G."/>
            <person name="Laetsch D."/>
            <person name="Stevens L."/>
            <person name="Kumar S."/>
            <person name="Horikawa D."/>
            <person name="Ishino K."/>
            <person name="Komine S."/>
            <person name="Tomita M."/>
            <person name="Blaxter M."/>
            <person name="Arakawa K."/>
        </authorList>
    </citation>
    <scope>NUCLEOTIDE SEQUENCE [LARGE SCALE GENOMIC DNA]</scope>
    <source>
        <strain evidence="3">Z151</strain>
    </source>
</reference>
<evidence type="ECO:0000313" key="3">
    <source>
        <dbReference type="Proteomes" id="UP000192578"/>
    </source>
</evidence>
<dbReference type="AlphaFoldDB" id="A0A1W0WV80"/>
<dbReference type="Pfam" id="PF14740">
    <property type="entry name" value="DUF4471"/>
    <property type="match status" value="1"/>
</dbReference>
<accession>A0A1W0WV80</accession>
<sequence>MGGFEDGPDGKAGEEWRSRYKVIFLSPGPFSAVSEREKYRELFDVAYVGGHSLLDSVSGLARTLKSHAAVIFETPKYLIGLPKSRCSDYYRVVKDKFSRNGFDVSRSYNEKEDDHFTFGFTRFD</sequence>
<evidence type="ECO:0000313" key="2">
    <source>
        <dbReference type="EMBL" id="OQV19053.1"/>
    </source>
</evidence>
<dbReference type="InterPro" id="IPR028235">
    <property type="entry name" value="DNAAF3_C"/>
</dbReference>
<proteinExistence type="predicted"/>
<dbReference type="EMBL" id="MTYJ01000043">
    <property type="protein sequence ID" value="OQV19053.1"/>
    <property type="molecule type" value="Genomic_DNA"/>
</dbReference>
<dbReference type="Proteomes" id="UP000192578">
    <property type="component" value="Unassembled WGS sequence"/>
</dbReference>
<organism evidence="2 3">
    <name type="scientific">Hypsibius exemplaris</name>
    <name type="common">Freshwater tardigrade</name>
    <dbReference type="NCBI Taxonomy" id="2072580"/>
    <lineage>
        <taxon>Eukaryota</taxon>
        <taxon>Metazoa</taxon>
        <taxon>Ecdysozoa</taxon>
        <taxon>Tardigrada</taxon>
        <taxon>Eutardigrada</taxon>
        <taxon>Parachela</taxon>
        <taxon>Hypsibioidea</taxon>
        <taxon>Hypsibiidae</taxon>
        <taxon>Hypsibius</taxon>
    </lineage>
</organism>
<dbReference type="OrthoDB" id="538817at2759"/>